<dbReference type="EMBL" id="MK335535">
    <property type="protein sequence ID" value="QDB64222.1"/>
    <property type="molecule type" value="Genomic_DNA"/>
</dbReference>
<dbReference type="PANTHER" id="PTHR11432:SF3">
    <property type="entry name" value="NADH-UBIQUINONE OXIDOREDUCTASE CHAIN 1"/>
    <property type="match status" value="1"/>
</dbReference>
<name>A0A4Y5T9A2_9PICI</name>
<comment type="similarity">
    <text evidence="2 12">Belongs to the complex I subunit 1 family.</text>
</comment>
<protein>
    <recommendedName>
        <fullName evidence="4 13">NADH-ubiquinone oxidoreductase chain 1</fullName>
        <ecNumber evidence="3 13">7.1.1.2</ecNumber>
    </recommendedName>
</protein>
<evidence type="ECO:0000256" key="6">
    <source>
        <dbReference type="ARBA" id="ARBA00022692"/>
    </source>
</evidence>
<keyword evidence="8 14" id="KW-1133">Transmembrane helix</keyword>
<keyword evidence="13 15" id="KW-0496">Mitochondrion</keyword>
<proteinExistence type="inferred from homology"/>
<dbReference type="EC" id="7.1.1.2" evidence="3 13"/>
<gene>
    <name evidence="15" type="primary">ND1</name>
    <name evidence="15" type="synonym">NADH1</name>
</gene>
<geneLocation type="mitochondrion" evidence="15"/>
<feature type="transmembrane region" description="Helical" evidence="14">
    <location>
        <begin position="300"/>
        <end position="322"/>
    </location>
</feature>
<dbReference type="GO" id="GO:0008137">
    <property type="term" value="F:NADH dehydrogenase (ubiquinone) activity"/>
    <property type="evidence" value="ECO:0007669"/>
    <property type="project" value="UniProtKB-EC"/>
</dbReference>
<dbReference type="PANTHER" id="PTHR11432">
    <property type="entry name" value="NADH DEHYDROGENASE SUBUNIT 1"/>
    <property type="match status" value="1"/>
</dbReference>
<organism evidence="15">
    <name type="scientific">Dendrocopos darjellensis</name>
    <name type="common">Darjeeling woodpecker</name>
    <dbReference type="NCBI Taxonomy" id="1463946"/>
    <lineage>
        <taxon>Eukaryota</taxon>
        <taxon>Metazoa</taxon>
        <taxon>Chordata</taxon>
        <taxon>Craniata</taxon>
        <taxon>Vertebrata</taxon>
        <taxon>Euteleostomi</taxon>
        <taxon>Archelosauria</taxon>
        <taxon>Archosauria</taxon>
        <taxon>Dinosauria</taxon>
        <taxon>Saurischia</taxon>
        <taxon>Theropoda</taxon>
        <taxon>Coelurosauria</taxon>
        <taxon>Aves</taxon>
        <taxon>Neognathae</taxon>
        <taxon>Neoaves</taxon>
        <taxon>Telluraves</taxon>
        <taxon>Coraciimorphae</taxon>
        <taxon>Piciformes</taxon>
        <taxon>Picidae</taxon>
        <taxon>Dendrocopos</taxon>
    </lineage>
</organism>
<keyword evidence="5" id="KW-0813">Transport</keyword>
<keyword evidence="9 12" id="KW-0520">NAD</keyword>
<dbReference type="GeneID" id="40493227"/>
<evidence type="ECO:0000256" key="4">
    <source>
        <dbReference type="ARBA" id="ARBA00021009"/>
    </source>
</evidence>
<feature type="transmembrane region" description="Helical" evidence="14">
    <location>
        <begin position="76"/>
        <end position="96"/>
    </location>
</feature>
<evidence type="ECO:0000256" key="12">
    <source>
        <dbReference type="RuleBase" id="RU000471"/>
    </source>
</evidence>
<feature type="transmembrane region" description="Helical" evidence="14">
    <location>
        <begin position="261"/>
        <end position="280"/>
    </location>
</feature>
<comment type="catalytic activity">
    <reaction evidence="11 13">
        <text>a ubiquinone + NADH + 5 H(+)(in) = a ubiquinol + NAD(+) + 4 H(+)(out)</text>
        <dbReference type="Rhea" id="RHEA:29091"/>
        <dbReference type="Rhea" id="RHEA-COMP:9565"/>
        <dbReference type="Rhea" id="RHEA-COMP:9566"/>
        <dbReference type="ChEBI" id="CHEBI:15378"/>
        <dbReference type="ChEBI" id="CHEBI:16389"/>
        <dbReference type="ChEBI" id="CHEBI:17976"/>
        <dbReference type="ChEBI" id="CHEBI:57540"/>
        <dbReference type="ChEBI" id="CHEBI:57945"/>
        <dbReference type="EC" id="7.1.1.2"/>
    </reaction>
</comment>
<evidence type="ECO:0000256" key="11">
    <source>
        <dbReference type="ARBA" id="ARBA00049551"/>
    </source>
</evidence>
<accession>A0A4Y5T9A2</accession>
<evidence type="ECO:0000256" key="13">
    <source>
        <dbReference type="RuleBase" id="RU000473"/>
    </source>
</evidence>
<keyword evidence="5" id="KW-0679">Respiratory chain</keyword>
<feature type="transmembrane region" description="Helical" evidence="14">
    <location>
        <begin position="6"/>
        <end position="30"/>
    </location>
</feature>
<dbReference type="InterPro" id="IPR001694">
    <property type="entry name" value="NADH_UbQ_OxRdtase_su1/FPO"/>
</dbReference>
<keyword evidence="6 12" id="KW-0812">Transmembrane</keyword>
<dbReference type="GO" id="GO:0005743">
    <property type="term" value="C:mitochondrial inner membrane"/>
    <property type="evidence" value="ECO:0007669"/>
    <property type="project" value="UniProtKB-SubCell"/>
</dbReference>
<dbReference type="GO" id="GO:0009060">
    <property type="term" value="P:aerobic respiration"/>
    <property type="evidence" value="ECO:0007669"/>
    <property type="project" value="TreeGrafter"/>
</dbReference>
<evidence type="ECO:0000256" key="8">
    <source>
        <dbReference type="ARBA" id="ARBA00022989"/>
    </source>
</evidence>
<dbReference type="AlphaFoldDB" id="A0A4Y5T9A2"/>
<evidence type="ECO:0000256" key="1">
    <source>
        <dbReference type="ARBA" id="ARBA00004141"/>
    </source>
</evidence>
<evidence type="ECO:0000256" key="5">
    <source>
        <dbReference type="ARBA" id="ARBA00022660"/>
    </source>
</evidence>
<evidence type="ECO:0000256" key="10">
    <source>
        <dbReference type="ARBA" id="ARBA00023136"/>
    </source>
</evidence>
<reference evidence="15" key="1">
    <citation type="journal article" date="2019" name="Int. J. Biol. Macromol.">
        <title>Two new mitogenomes of Picidae (Aves, Piciformes): Sequence, structure and phylogenetic analyses.</title>
        <authorList>
            <person name="Bi D."/>
            <person name="Ding H."/>
            <person name="Wang Q."/>
            <person name="Jiang L."/>
            <person name="Lu W."/>
            <person name="Wu X."/>
            <person name="Zhu R."/>
            <person name="Zeng J."/>
            <person name="Zhou S."/>
            <person name="Yang X."/>
            <person name="Kan X."/>
        </authorList>
    </citation>
    <scope>NUCLEOTIDE SEQUENCE</scope>
</reference>
<keyword evidence="10 14" id="KW-0472">Membrane</keyword>
<dbReference type="RefSeq" id="YP_009648744.1">
    <property type="nucleotide sequence ID" value="NC_042683.1"/>
</dbReference>
<evidence type="ECO:0000256" key="2">
    <source>
        <dbReference type="ARBA" id="ARBA00010535"/>
    </source>
</evidence>
<evidence type="ECO:0000256" key="3">
    <source>
        <dbReference type="ARBA" id="ARBA00012944"/>
    </source>
</evidence>
<sequence>MIFTSALTNLTLTLSYAIPILIAVAFLTLVERKVLSYMQARKGPNIVGPFGLLQPLADGVKLFIKEPIRPSTSSPLLFLLTPTLALLLALTIWIPLPLPFSLTDLNLGFLFLLAMSSLAVYSILWSGWASNSKYALIGALRAVAQTISYEVTLAIILLSAIVLSGNYTLNTLATTQEPLYLIFSSWPLAMMWYISTLAETNRAPFDLTEGESELVSGFNVEYAAGPFALFFLAEYANIMMMNTLTTILFLNPSWLNPPSELFPIILASKVLLLSSGFLWIRASYPRFRYDQLMHLLWKNFLPLTLALCLWHVSMPISCAGLPPHL</sequence>
<feature type="transmembrane region" description="Helical" evidence="14">
    <location>
        <begin position="149"/>
        <end position="167"/>
    </location>
</feature>
<dbReference type="Pfam" id="PF00146">
    <property type="entry name" value="NADHdh"/>
    <property type="match status" value="1"/>
</dbReference>
<dbReference type="HAMAP" id="MF_01350">
    <property type="entry name" value="NDH1_NuoH"/>
    <property type="match status" value="1"/>
</dbReference>
<comment type="subcellular location">
    <subcellularLocation>
        <location evidence="1">Membrane</location>
        <topology evidence="1">Multi-pass membrane protein</topology>
    </subcellularLocation>
    <subcellularLocation>
        <location evidence="12">Mitochondrion inner membrane</location>
        <topology evidence="12">Multi-pass membrane protein</topology>
    </subcellularLocation>
</comment>
<feature type="transmembrane region" description="Helical" evidence="14">
    <location>
        <begin position="179"/>
        <end position="198"/>
    </location>
</feature>
<feature type="transmembrane region" description="Helical" evidence="14">
    <location>
        <begin position="108"/>
        <end position="128"/>
    </location>
</feature>
<dbReference type="InterPro" id="IPR018086">
    <property type="entry name" value="NADH_UbQ_OxRdtase_su1_CS"/>
</dbReference>
<evidence type="ECO:0000256" key="14">
    <source>
        <dbReference type="SAM" id="Phobius"/>
    </source>
</evidence>
<evidence type="ECO:0000256" key="7">
    <source>
        <dbReference type="ARBA" id="ARBA00022982"/>
    </source>
</evidence>
<dbReference type="GO" id="GO:0003954">
    <property type="term" value="F:NADH dehydrogenase activity"/>
    <property type="evidence" value="ECO:0007669"/>
    <property type="project" value="TreeGrafter"/>
</dbReference>
<keyword evidence="13" id="KW-0830">Ubiquinone</keyword>
<dbReference type="CTD" id="4535"/>
<evidence type="ECO:0000313" key="15">
    <source>
        <dbReference type="EMBL" id="QDB64222.1"/>
    </source>
</evidence>
<dbReference type="PROSITE" id="PS00667">
    <property type="entry name" value="COMPLEX1_ND1_1"/>
    <property type="match status" value="1"/>
</dbReference>
<evidence type="ECO:0000256" key="9">
    <source>
        <dbReference type="ARBA" id="ARBA00023027"/>
    </source>
</evidence>
<keyword evidence="7" id="KW-0249">Electron transport</keyword>
<feature type="transmembrane region" description="Helical" evidence="14">
    <location>
        <begin position="227"/>
        <end position="249"/>
    </location>
</feature>
<dbReference type="PROSITE" id="PS00668">
    <property type="entry name" value="COMPLEX1_ND1_2"/>
    <property type="match status" value="1"/>
</dbReference>